<feature type="transmembrane region" description="Helical" evidence="8">
    <location>
        <begin position="426"/>
        <end position="443"/>
    </location>
</feature>
<keyword evidence="6 8" id="KW-1133">Transmembrane helix</keyword>
<comment type="caution">
    <text evidence="9">The sequence shown here is derived from an EMBL/GenBank/DDBJ whole genome shotgun (WGS) entry which is preliminary data.</text>
</comment>
<dbReference type="CDD" id="cd17346">
    <property type="entry name" value="MFS_DtpA_like"/>
    <property type="match status" value="1"/>
</dbReference>
<gene>
    <name evidence="9" type="ORF">AAEO56_05655</name>
</gene>
<keyword evidence="7 8" id="KW-0472">Membrane</keyword>
<dbReference type="EMBL" id="JBBYHR010000002">
    <property type="protein sequence ID" value="MEL1243739.1"/>
    <property type="molecule type" value="Genomic_DNA"/>
</dbReference>
<keyword evidence="5" id="KW-0653">Protein transport</keyword>
<dbReference type="SUPFAM" id="SSF103473">
    <property type="entry name" value="MFS general substrate transporter"/>
    <property type="match status" value="2"/>
</dbReference>
<protein>
    <submittedName>
        <fullName evidence="9">Peptide MFS transporter</fullName>
    </submittedName>
</protein>
<keyword evidence="4 8" id="KW-0812">Transmembrane</keyword>
<dbReference type="InterPro" id="IPR000109">
    <property type="entry name" value="POT_fam"/>
</dbReference>
<dbReference type="InterPro" id="IPR050171">
    <property type="entry name" value="MFS_Transporters"/>
</dbReference>
<feature type="transmembrane region" description="Helical" evidence="8">
    <location>
        <begin position="109"/>
        <end position="127"/>
    </location>
</feature>
<feature type="transmembrane region" description="Helical" evidence="8">
    <location>
        <begin position="539"/>
        <end position="558"/>
    </location>
</feature>
<dbReference type="InterPro" id="IPR005279">
    <property type="entry name" value="Dipep/tripep_permease"/>
</dbReference>
<feature type="transmembrane region" description="Helical" evidence="8">
    <location>
        <begin position="310"/>
        <end position="336"/>
    </location>
</feature>
<evidence type="ECO:0000256" key="7">
    <source>
        <dbReference type="ARBA" id="ARBA00023136"/>
    </source>
</evidence>
<evidence type="ECO:0000256" key="4">
    <source>
        <dbReference type="ARBA" id="ARBA00022692"/>
    </source>
</evidence>
<evidence type="ECO:0000256" key="1">
    <source>
        <dbReference type="ARBA" id="ARBA00004651"/>
    </source>
</evidence>
<evidence type="ECO:0000313" key="10">
    <source>
        <dbReference type="Proteomes" id="UP001464555"/>
    </source>
</evidence>
<evidence type="ECO:0000313" key="9">
    <source>
        <dbReference type="EMBL" id="MEL1243739.1"/>
    </source>
</evidence>
<dbReference type="NCBIfam" id="TIGR00924">
    <property type="entry name" value="yjdL_sub1_fam"/>
    <property type="match status" value="1"/>
</dbReference>
<feature type="transmembrane region" description="Helical" evidence="8">
    <location>
        <begin position="159"/>
        <end position="185"/>
    </location>
</feature>
<accession>A0ABU9HU96</accession>
<keyword evidence="3" id="KW-1003">Cell membrane</keyword>
<dbReference type="PANTHER" id="PTHR23517">
    <property type="entry name" value="RESISTANCE PROTEIN MDTM, PUTATIVE-RELATED-RELATED"/>
    <property type="match status" value="1"/>
</dbReference>
<dbReference type="InterPro" id="IPR036259">
    <property type="entry name" value="MFS_trans_sf"/>
</dbReference>
<feature type="transmembrane region" description="Helical" evidence="8">
    <location>
        <begin position="488"/>
        <end position="505"/>
    </location>
</feature>
<feature type="transmembrane region" description="Helical" evidence="8">
    <location>
        <begin position="271"/>
        <end position="290"/>
    </location>
</feature>
<dbReference type="Pfam" id="PF00854">
    <property type="entry name" value="PTR2"/>
    <property type="match status" value="1"/>
</dbReference>
<feature type="transmembrane region" description="Helical" evidence="8">
    <location>
        <begin position="455"/>
        <end position="476"/>
    </location>
</feature>
<dbReference type="RefSeq" id="WP_341696051.1">
    <property type="nucleotide sequence ID" value="NZ_JBBYHR010000002.1"/>
</dbReference>
<dbReference type="Proteomes" id="UP001464555">
    <property type="component" value="Unassembled WGS sequence"/>
</dbReference>
<dbReference type="Gene3D" id="1.20.1250.20">
    <property type="entry name" value="MFS general substrate transporter like domains"/>
    <property type="match status" value="1"/>
</dbReference>
<keyword evidence="5" id="KW-0571">Peptide transport</keyword>
<name>A0ABU9HU96_9FLAO</name>
<keyword evidence="2" id="KW-0813">Transport</keyword>
<organism evidence="9 10">
    <name type="scientific">Flavobacterium arundinis</name>
    <dbReference type="NCBI Taxonomy" id="3139143"/>
    <lineage>
        <taxon>Bacteria</taxon>
        <taxon>Pseudomonadati</taxon>
        <taxon>Bacteroidota</taxon>
        <taxon>Flavobacteriia</taxon>
        <taxon>Flavobacteriales</taxon>
        <taxon>Flavobacteriaceae</taxon>
        <taxon>Flavobacterium</taxon>
    </lineage>
</organism>
<evidence type="ECO:0000256" key="6">
    <source>
        <dbReference type="ARBA" id="ARBA00022989"/>
    </source>
</evidence>
<evidence type="ECO:0000256" key="8">
    <source>
        <dbReference type="SAM" id="Phobius"/>
    </source>
</evidence>
<comment type="subcellular location">
    <subcellularLocation>
        <location evidence="1">Cell membrane</location>
        <topology evidence="1">Multi-pass membrane protein</topology>
    </subcellularLocation>
</comment>
<sequence length="566" mass="63196">MEISNHTVELEKIQDFKGKYPKQLWYLFLVEMWERFTFYGMRALLGLYISHLILTADYKPLEPAELEAKKIEFQKQNHEELTKDHPKYYIETSQQKYKDDAESTSNKQYGLIQAFIYAMAFVGGMFADKIFGFRKSVFWGGILMAIGTFTMALPGAFPFYLGVSILIVGNGFFKPNISTMVGALYRPGDPRRDAGFSLFYSGINIGALLSGLTIAYVGTSISWSLGFAMAGVCMLCGLALFLYTQKTLGPIGLPPVPEKLKEKKFGINRNMWVYILSIIFIPFFFVLVYFPFDVDMTFLFGTETNKAGEILPYVVQFSDLFMISIAVIIFGFLVYTTINVAKEEKSKMFVAIVLILFSVLFWSFFEQGGGSLNFFAIGNVNNHGLNMTQVNNSVNALWVVLAAPFIGMLWIALSKKKAEPNTVVKFGLGFLFLGLSFLIFYFSKFLATDKGLTPLWTFIFAYLVMTIGELCLSPIGLSMVTKLTPGRLHGVMMGTWFLASAYGQYGAGLIGSKLAKVDTSIKNPTNLDKLEQYTNGYQSIAYIAIGAGIVLLLISPILKKQMKGAG</sequence>
<evidence type="ECO:0000256" key="3">
    <source>
        <dbReference type="ARBA" id="ARBA00022475"/>
    </source>
</evidence>
<dbReference type="PANTHER" id="PTHR23517:SF15">
    <property type="entry name" value="PROTON-DEPENDENT OLIGOPEPTIDE FAMILY TRANSPORT PROTEIN"/>
    <property type="match status" value="1"/>
</dbReference>
<reference evidence="9 10" key="1">
    <citation type="submission" date="2024-04" db="EMBL/GenBank/DDBJ databases">
        <title>Flavobacterium sp. DGU11 16S ribosomal RNA gene Genome sequencing and assembly.</title>
        <authorList>
            <person name="Park S."/>
        </authorList>
    </citation>
    <scope>NUCLEOTIDE SEQUENCE [LARGE SCALE GENOMIC DNA]</scope>
    <source>
        <strain evidence="9 10">DGU11</strain>
    </source>
</reference>
<proteinExistence type="predicted"/>
<evidence type="ECO:0000256" key="5">
    <source>
        <dbReference type="ARBA" id="ARBA00022856"/>
    </source>
</evidence>
<feature type="transmembrane region" description="Helical" evidence="8">
    <location>
        <begin position="348"/>
        <end position="365"/>
    </location>
</feature>
<feature type="transmembrane region" description="Helical" evidence="8">
    <location>
        <begin position="223"/>
        <end position="243"/>
    </location>
</feature>
<feature type="transmembrane region" description="Helical" evidence="8">
    <location>
        <begin position="396"/>
        <end position="414"/>
    </location>
</feature>
<keyword evidence="10" id="KW-1185">Reference proteome</keyword>
<feature type="transmembrane region" description="Helical" evidence="8">
    <location>
        <begin position="197"/>
        <end position="217"/>
    </location>
</feature>
<evidence type="ECO:0000256" key="2">
    <source>
        <dbReference type="ARBA" id="ARBA00022448"/>
    </source>
</evidence>